<gene>
    <name evidence="2" type="ORF">RND71_012880</name>
</gene>
<proteinExistence type="predicted"/>
<sequence length="68" mass="7686">MGRRRFGTDFQLMFRILKALLFLGFVSVMTVLFVCGLTISDLFAAILAFVPTGWGILLQQCLEQQQQS</sequence>
<keyword evidence="1" id="KW-0472">Membrane</keyword>
<organism evidence="2 3">
    <name type="scientific">Anisodus tanguticus</name>
    <dbReference type="NCBI Taxonomy" id="243964"/>
    <lineage>
        <taxon>Eukaryota</taxon>
        <taxon>Viridiplantae</taxon>
        <taxon>Streptophyta</taxon>
        <taxon>Embryophyta</taxon>
        <taxon>Tracheophyta</taxon>
        <taxon>Spermatophyta</taxon>
        <taxon>Magnoliopsida</taxon>
        <taxon>eudicotyledons</taxon>
        <taxon>Gunneridae</taxon>
        <taxon>Pentapetalae</taxon>
        <taxon>asterids</taxon>
        <taxon>lamiids</taxon>
        <taxon>Solanales</taxon>
        <taxon>Solanaceae</taxon>
        <taxon>Solanoideae</taxon>
        <taxon>Hyoscyameae</taxon>
        <taxon>Anisodus</taxon>
    </lineage>
</organism>
<protein>
    <submittedName>
        <fullName evidence="2">Uncharacterized protein</fullName>
    </submittedName>
</protein>
<keyword evidence="3" id="KW-1185">Reference proteome</keyword>
<reference evidence="2" key="1">
    <citation type="submission" date="2023-12" db="EMBL/GenBank/DDBJ databases">
        <title>Genome assembly of Anisodus tanguticus.</title>
        <authorList>
            <person name="Wang Y.-J."/>
        </authorList>
    </citation>
    <scope>NUCLEOTIDE SEQUENCE</scope>
    <source>
        <strain evidence="2">KB-2021</strain>
        <tissue evidence="2">Leaf</tissue>
    </source>
</reference>
<dbReference type="PANTHER" id="PTHR12741:SF16">
    <property type="entry name" value="CALLOSE SYNTHASE 7"/>
    <property type="match status" value="1"/>
</dbReference>
<evidence type="ECO:0000256" key="1">
    <source>
        <dbReference type="SAM" id="Phobius"/>
    </source>
</evidence>
<feature type="transmembrane region" description="Helical" evidence="1">
    <location>
        <begin position="20"/>
        <end position="50"/>
    </location>
</feature>
<evidence type="ECO:0000313" key="2">
    <source>
        <dbReference type="EMBL" id="KAK4369088.1"/>
    </source>
</evidence>
<keyword evidence="1" id="KW-0812">Transmembrane</keyword>
<accession>A0AAE1SE25</accession>
<dbReference type="GO" id="GO:0005886">
    <property type="term" value="C:plasma membrane"/>
    <property type="evidence" value="ECO:0007669"/>
    <property type="project" value="TreeGrafter"/>
</dbReference>
<dbReference type="AlphaFoldDB" id="A0AAE1SE25"/>
<keyword evidence="1" id="KW-1133">Transmembrane helix</keyword>
<dbReference type="PANTHER" id="PTHR12741">
    <property type="entry name" value="LYST-INTERACTING PROTEIN LIP5 DOPAMINE RESPONSIVE PROTEIN DRG-1"/>
    <property type="match status" value="1"/>
</dbReference>
<comment type="caution">
    <text evidence="2">The sequence shown here is derived from an EMBL/GenBank/DDBJ whole genome shotgun (WGS) entry which is preliminary data.</text>
</comment>
<evidence type="ECO:0000313" key="3">
    <source>
        <dbReference type="Proteomes" id="UP001291623"/>
    </source>
</evidence>
<dbReference type="EMBL" id="JAVYJV010000006">
    <property type="protein sequence ID" value="KAK4369088.1"/>
    <property type="molecule type" value="Genomic_DNA"/>
</dbReference>
<name>A0AAE1SE25_9SOLA</name>
<dbReference type="Proteomes" id="UP001291623">
    <property type="component" value="Unassembled WGS sequence"/>
</dbReference>
<dbReference type="GO" id="GO:0003843">
    <property type="term" value="F:1,3-beta-D-glucan synthase activity"/>
    <property type="evidence" value="ECO:0007669"/>
    <property type="project" value="TreeGrafter"/>
</dbReference>